<dbReference type="InterPro" id="IPR010998">
    <property type="entry name" value="Integrase_recombinase_N"/>
</dbReference>
<dbReference type="InterPro" id="IPR002104">
    <property type="entry name" value="Integrase_catalytic"/>
</dbReference>
<dbReference type="PROSITE" id="PS51900">
    <property type="entry name" value="CB"/>
    <property type="match status" value="1"/>
</dbReference>
<dbReference type="EMBL" id="FMYG01000002">
    <property type="protein sequence ID" value="SDB95211.1"/>
    <property type="molecule type" value="Genomic_DNA"/>
</dbReference>
<dbReference type="SUPFAM" id="SSF56349">
    <property type="entry name" value="DNA breaking-rejoining enzymes"/>
    <property type="match status" value="1"/>
</dbReference>
<evidence type="ECO:0000313" key="8">
    <source>
        <dbReference type="Proteomes" id="UP000183203"/>
    </source>
</evidence>
<dbReference type="GO" id="GO:0006310">
    <property type="term" value="P:DNA recombination"/>
    <property type="evidence" value="ECO:0007669"/>
    <property type="project" value="UniProtKB-KW"/>
</dbReference>
<evidence type="ECO:0000256" key="1">
    <source>
        <dbReference type="ARBA" id="ARBA00008857"/>
    </source>
</evidence>
<dbReference type="CDD" id="cd01189">
    <property type="entry name" value="INT_ICEBs1_C_like"/>
    <property type="match status" value="1"/>
</dbReference>
<feature type="domain" description="Tyr recombinase" evidence="5">
    <location>
        <begin position="196"/>
        <end position="389"/>
    </location>
</feature>
<dbReference type="InterPro" id="IPR011010">
    <property type="entry name" value="DNA_brk_join_enz"/>
</dbReference>
<keyword evidence="2 4" id="KW-0238">DNA-binding</keyword>
<dbReference type="InterPro" id="IPR050090">
    <property type="entry name" value="Tyrosine_recombinase_XerCD"/>
</dbReference>
<organism evidence="7 8">
    <name type="scientific">Microbacterium enclense</name>
    <dbReference type="NCBI Taxonomy" id="993073"/>
    <lineage>
        <taxon>Bacteria</taxon>
        <taxon>Bacillati</taxon>
        <taxon>Actinomycetota</taxon>
        <taxon>Actinomycetes</taxon>
        <taxon>Micrococcales</taxon>
        <taxon>Microbacteriaceae</taxon>
        <taxon>Microbacterium</taxon>
    </lineage>
</organism>
<gene>
    <name evidence="7" type="ORF">SAMN05216418_1336</name>
</gene>
<comment type="similarity">
    <text evidence="1">Belongs to the 'phage' integrase family.</text>
</comment>
<accession>A0A1G6HLV9</accession>
<dbReference type="AlphaFoldDB" id="A0A1G6HLV9"/>
<evidence type="ECO:0000259" key="5">
    <source>
        <dbReference type="PROSITE" id="PS51898"/>
    </source>
</evidence>
<feature type="domain" description="Core-binding (CB)" evidence="6">
    <location>
        <begin position="81"/>
        <end position="175"/>
    </location>
</feature>
<name>A0A1G6HLV9_9MICO</name>
<dbReference type="RefSeq" id="WP_058231555.1">
    <property type="nucleotide sequence ID" value="NZ_FMYG01000002.1"/>
</dbReference>
<evidence type="ECO:0000313" key="7">
    <source>
        <dbReference type="EMBL" id="SDB95211.1"/>
    </source>
</evidence>
<reference evidence="7 8" key="1">
    <citation type="submission" date="2016-09" db="EMBL/GenBank/DDBJ databases">
        <authorList>
            <person name="Capua I."/>
            <person name="De Benedictis P."/>
            <person name="Joannis T."/>
            <person name="Lombin L.H."/>
            <person name="Cattoli G."/>
        </authorList>
    </citation>
    <scope>NUCLEOTIDE SEQUENCE [LARGE SCALE GENOMIC DNA]</scope>
    <source>
        <strain evidence="7 8">NIO-1002</strain>
    </source>
</reference>
<dbReference type="Pfam" id="PF00589">
    <property type="entry name" value="Phage_integrase"/>
    <property type="match status" value="1"/>
</dbReference>
<evidence type="ECO:0000259" key="6">
    <source>
        <dbReference type="PROSITE" id="PS51900"/>
    </source>
</evidence>
<dbReference type="PANTHER" id="PTHR30349">
    <property type="entry name" value="PHAGE INTEGRASE-RELATED"/>
    <property type="match status" value="1"/>
</dbReference>
<sequence>MDTRVWIADRWMKRNPADASKKVKSAAYGKGDRWRVVWTDPDTKKETSKSFSKRADADAFRAKTEDSLRGGVYVTAQVAALTVGDAVSAWLASKKRPKGSSMARYKEAMENYVLPRWQGTLLTAVKRQDIDAWISALIDGSAPRRDDMRAHRGGLSPASVQAVYGRLNSALVFAVGQGWIRKNPATGVEIPKVKGEPVVFLTHAELEALISATREHGSASDAALVAVLGNVGIRPGEAAALTVDDVKLTARRIEISKTVTIDENRHPIVGDSPKTYAGIRAVPIPPHLLADLESLTKHKQPTAPLFTSKNGEALNMSNWRNRVWSKVTDAAGVPEGLTPKGLRHTAASLAIGAGADVLVVQRMLGHATATETLNTYAKLWPDRLDEVTAAMSRARAAALNGKSAQSRS</sequence>
<evidence type="ECO:0000256" key="4">
    <source>
        <dbReference type="PROSITE-ProRule" id="PRU01248"/>
    </source>
</evidence>
<protein>
    <submittedName>
        <fullName evidence="7">Site-specific recombinase XerD</fullName>
    </submittedName>
</protein>
<dbReference type="STRING" id="993073.AS029_05435"/>
<dbReference type="PANTHER" id="PTHR30349:SF64">
    <property type="entry name" value="PROPHAGE INTEGRASE INTD-RELATED"/>
    <property type="match status" value="1"/>
</dbReference>
<dbReference type="Proteomes" id="UP000183203">
    <property type="component" value="Unassembled WGS sequence"/>
</dbReference>
<dbReference type="InterPro" id="IPR013762">
    <property type="entry name" value="Integrase-like_cat_sf"/>
</dbReference>
<dbReference type="GO" id="GO:0015074">
    <property type="term" value="P:DNA integration"/>
    <property type="evidence" value="ECO:0007669"/>
    <property type="project" value="InterPro"/>
</dbReference>
<proteinExistence type="inferred from homology"/>
<dbReference type="Gene3D" id="1.10.150.130">
    <property type="match status" value="1"/>
</dbReference>
<dbReference type="GO" id="GO:0003677">
    <property type="term" value="F:DNA binding"/>
    <property type="evidence" value="ECO:0007669"/>
    <property type="project" value="UniProtKB-UniRule"/>
</dbReference>
<dbReference type="InterPro" id="IPR044068">
    <property type="entry name" value="CB"/>
</dbReference>
<dbReference type="OrthoDB" id="1822491at2"/>
<evidence type="ECO:0000256" key="2">
    <source>
        <dbReference type="ARBA" id="ARBA00023125"/>
    </source>
</evidence>
<dbReference type="PROSITE" id="PS51898">
    <property type="entry name" value="TYR_RECOMBINASE"/>
    <property type="match status" value="1"/>
</dbReference>
<evidence type="ECO:0000256" key="3">
    <source>
        <dbReference type="ARBA" id="ARBA00023172"/>
    </source>
</evidence>
<dbReference type="Gene3D" id="1.10.443.10">
    <property type="entry name" value="Intergrase catalytic core"/>
    <property type="match status" value="1"/>
</dbReference>
<keyword evidence="3" id="KW-0233">DNA recombination</keyword>